<dbReference type="InterPro" id="IPR003439">
    <property type="entry name" value="ABC_transporter-like_ATP-bd"/>
</dbReference>
<keyword evidence="1" id="KW-0472">Membrane</keyword>
<dbReference type="CDD" id="cd03220">
    <property type="entry name" value="ABC_KpsT_Wzt"/>
    <property type="match status" value="1"/>
</dbReference>
<dbReference type="EMBL" id="LS423452">
    <property type="protein sequence ID" value="SPS05917.1"/>
    <property type="molecule type" value="Genomic_DNA"/>
</dbReference>
<dbReference type="PROSITE" id="PS50893">
    <property type="entry name" value="ABC_TRANSPORTER_2"/>
    <property type="match status" value="1"/>
</dbReference>
<dbReference type="GO" id="GO:0016020">
    <property type="term" value="C:membrane"/>
    <property type="evidence" value="ECO:0007669"/>
    <property type="project" value="InterPro"/>
</dbReference>
<keyword evidence="2" id="KW-0547">Nucleotide-binding</keyword>
<keyword evidence="3 5" id="KW-0067">ATP-binding</keyword>
<reference evidence="5" key="1">
    <citation type="submission" date="2018-05" db="EMBL/GenBank/DDBJ databases">
        <authorList>
            <person name="Lanie J.A."/>
            <person name="Ng W.-L."/>
            <person name="Kazmierczak K.M."/>
            <person name="Andrzejewski T.M."/>
            <person name="Davidsen T.M."/>
            <person name="Wayne K.J."/>
            <person name="Tettelin H."/>
            <person name="Glass J.I."/>
            <person name="Rusch D."/>
            <person name="Podicherti R."/>
            <person name="Tsui H.-C.T."/>
            <person name="Winkler M.E."/>
        </authorList>
    </citation>
    <scope>NUCLEOTIDE SEQUENCE</scope>
    <source>
        <strain evidence="5">KNB</strain>
    </source>
</reference>
<evidence type="ECO:0000256" key="1">
    <source>
        <dbReference type="ARBA" id="ARBA00022475"/>
    </source>
</evidence>
<dbReference type="InterPro" id="IPR027417">
    <property type="entry name" value="P-loop_NTPase"/>
</dbReference>
<dbReference type="InterPro" id="IPR015860">
    <property type="entry name" value="ABC_transpr_TagH-like"/>
</dbReference>
<dbReference type="GO" id="GO:0016887">
    <property type="term" value="F:ATP hydrolysis activity"/>
    <property type="evidence" value="ECO:0007669"/>
    <property type="project" value="InterPro"/>
</dbReference>
<dbReference type="PANTHER" id="PTHR46743:SF3">
    <property type="entry name" value="ABC-TYPE POLYSACCHARIDE_POLYOL PHOSPHATE TRANSPORT SYSTEM, ATPASE COMPONENT"/>
    <property type="match status" value="1"/>
</dbReference>
<name>A0A2X0QWL0_9PROT</name>
<dbReference type="GO" id="GO:0005524">
    <property type="term" value="F:ATP binding"/>
    <property type="evidence" value="ECO:0007669"/>
    <property type="project" value="UniProtKB-KW"/>
</dbReference>
<dbReference type="SUPFAM" id="SSF52540">
    <property type="entry name" value="P-loop containing nucleoside triphosphate hydrolases"/>
    <property type="match status" value="1"/>
</dbReference>
<feature type="domain" description="ABC transporter" evidence="4">
    <location>
        <begin position="28"/>
        <end position="245"/>
    </location>
</feature>
<dbReference type="GO" id="GO:0140359">
    <property type="term" value="F:ABC-type transporter activity"/>
    <property type="evidence" value="ECO:0007669"/>
    <property type="project" value="InterPro"/>
</dbReference>
<evidence type="ECO:0000259" key="4">
    <source>
        <dbReference type="PROSITE" id="PS50893"/>
    </source>
</evidence>
<accession>A0A2X0QWL0</accession>
<dbReference type="InterPro" id="IPR003593">
    <property type="entry name" value="AAA+_ATPase"/>
</dbReference>
<evidence type="ECO:0000313" key="5">
    <source>
        <dbReference type="EMBL" id="SPS05917.1"/>
    </source>
</evidence>
<keyword evidence="1" id="KW-1003">Cell membrane</keyword>
<dbReference type="Pfam" id="PF00005">
    <property type="entry name" value="ABC_tran"/>
    <property type="match status" value="1"/>
</dbReference>
<dbReference type="SMART" id="SM00382">
    <property type="entry name" value="AAA"/>
    <property type="match status" value="1"/>
</dbReference>
<evidence type="ECO:0000256" key="3">
    <source>
        <dbReference type="ARBA" id="ARBA00022840"/>
    </source>
</evidence>
<dbReference type="InterPro" id="IPR050683">
    <property type="entry name" value="Bact_Polysacc_Export_ATP-bd"/>
</dbReference>
<dbReference type="AlphaFoldDB" id="A0A2X0QWL0"/>
<protein>
    <submittedName>
        <fullName evidence="5">O-antigen export system ATP-binding protein RfbE</fullName>
    </submittedName>
</protein>
<proteinExistence type="predicted"/>
<gene>
    <name evidence="5" type="primary">rfbE</name>
    <name evidence="5" type="ORF">NITFAB_1507</name>
</gene>
<dbReference type="Gene3D" id="3.40.50.300">
    <property type="entry name" value="P-loop containing nucleotide triphosphate hydrolases"/>
    <property type="match status" value="1"/>
</dbReference>
<dbReference type="PANTHER" id="PTHR46743">
    <property type="entry name" value="TEICHOIC ACIDS EXPORT ATP-BINDING PROTEIN TAGH"/>
    <property type="match status" value="1"/>
</dbReference>
<sequence>MASINAHNLSIQFPVYNAAHRSFRGNFIKVATGGRFSSDLTNHVYINALDQINLNIQNGERVALLGHNGSGKSTLLRAIAGVYYPTGGSLEVEGSISTLIDLNQGMDAEATGWDNIILRGLAMGMSRDEINDRKSEIAEFSELGDFLAIPVRTYSSGMKLRLAFSVSTSSPRNIVLMDEWLSTGDASFSEKATLRLIDYLGKASILVIATHSEKLAMRICDRIVTLSHGKVENDSPANNPEKDFII</sequence>
<evidence type="ECO:0000256" key="2">
    <source>
        <dbReference type="ARBA" id="ARBA00022741"/>
    </source>
</evidence>
<organism evidence="5">
    <name type="scientific">Candidatus Nitrotoga fabula</name>
    <dbReference type="NCBI Taxonomy" id="2182327"/>
    <lineage>
        <taxon>Bacteria</taxon>
        <taxon>Pseudomonadati</taxon>
        <taxon>Pseudomonadota</taxon>
        <taxon>Betaproteobacteria</taxon>
        <taxon>Nitrosomonadales</taxon>
        <taxon>Gallionellaceae</taxon>
        <taxon>Candidatus Nitrotoga</taxon>
    </lineage>
</organism>